<evidence type="ECO:0000256" key="2">
    <source>
        <dbReference type="ARBA" id="ARBA00023098"/>
    </source>
</evidence>
<dbReference type="NCBIfam" id="NF006100">
    <property type="entry name" value="PRK08252.1"/>
    <property type="match status" value="1"/>
</dbReference>
<keyword evidence="2" id="KW-0443">Lipid metabolism</keyword>
<accession>A0A1H5U7H1</accession>
<dbReference type="PANTHER" id="PTHR11941:SF169">
    <property type="entry name" value="(7AS)-7A-METHYL-1,5-DIOXO-2,3,5,6,7,7A-HEXAHYDRO-1H-INDENE-CARBOXYL-COA HYDROLASE"/>
    <property type="match status" value="1"/>
</dbReference>
<dbReference type="PANTHER" id="PTHR11941">
    <property type="entry name" value="ENOYL-COA HYDRATASE-RELATED"/>
    <property type="match status" value="1"/>
</dbReference>
<dbReference type="Gene3D" id="3.90.226.10">
    <property type="entry name" value="2-enoyl-CoA Hydratase, Chain A, domain 1"/>
    <property type="match status" value="1"/>
</dbReference>
<dbReference type="PROSITE" id="PS00166">
    <property type="entry name" value="ENOYL_COA_HYDRATASE"/>
    <property type="match status" value="1"/>
</dbReference>
<dbReference type="SUPFAM" id="SSF52096">
    <property type="entry name" value="ClpP/crotonase"/>
    <property type="match status" value="1"/>
</dbReference>
<dbReference type="InterPro" id="IPR029045">
    <property type="entry name" value="ClpP/crotonase-like_dom_sf"/>
</dbReference>
<evidence type="ECO:0000313" key="5">
    <source>
        <dbReference type="EMBL" id="SEF71055.1"/>
    </source>
</evidence>
<comment type="similarity">
    <text evidence="1 4">Belongs to the enoyl-CoA hydratase/isomerase family.</text>
</comment>
<dbReference type="AlphaFoldDB" id="A0A1H5U7H1"/>
<organism evidence="5 8">
    <name type="scientific">Saccharopolyspora kobensis</name>
    <dbReference type="NCBI Taxonomy" id="146035"/>
    <lineage>
        <taxon>Bacteria</taxon>
        <taxon>Bacillati</taxon>
        <taxon>Actinomycetota</taxon>
        <taxon>Actinomycetes</taxon>
        <taxon>Pseudonocardiales</taxon>
        <taxon>Pseudonocardiaceae</taxon>
        <taxon>Saccharopolyspora</taxon>
    </lineage>
</organism>
<evidence type="ECO:0000256" key="1">
    <source>
        <dbReference type="ARBA" id="ARBA00005254"/>
    </source>
</evidence>
<dbReference type="GO" id="GO:0016829">
    <property type="term" value="F:lyase activity"/>
    <property type="evidence" value="ECO:0007669"/>
    <property type="project" value="UniProtKB-KW"/>
</dbReference>
<gene>
    <name evidence="5" type="ORF">SAMN02982929_00439</name>
    <name evidence="6" type="ORF">SAMN05216506_1011631</name>
</gene>
<reference evidence="5" key="2">
    <citation type="submission" date="2016-10" db="EMBL/GenBank/DDBJ databases">
        <authorList>
            <person name="de Groot N.N."/>
        </authorList>
    </citation>
    <scope>NUCLEOTIDE SEQUENCE [LARGE SCALE GENOMIC DNA]</scope>
    <source>
        <strain evidence="5">ATCC 20501</strain>
    </source>
</reference>
<keyword evidence="7" id="KW-1185">Reference proteome</keyword>
<name>A0A1H5U7H1_9PSEU</name>
<dbReference type="RefSeq" id="WP_093347798.1">
    <property type="nucleotide sequence ID" value="NZ_FNVB01000002.1"/>
</dbReference>
<dbReference type="InterPro" id="IPR014748">
    <property type="entry name" value="Enoyl-CoA_hydra_C"/>
</dbReference>
<evidence type="ECO:0000313" key="7">
    <source>
        <dbReference type="Proteomes" id="UP000199690"/>
    </source>
</evidence>
<dbReference type="EMBL" id="FOME01000001">
    <property type="protein sequence ID" value="SFC76408.1"/>
    <property type="molecule type" value="Genomic_DNA"/>
</dbReference>
<dbReference type="InterPro" id="IPR001753">
    <property type="entry name" value="Enoyl-CoA_hydra/iso"/>
</dbReference>
<sequence length="254" mass="26112">MGDSVLTEIADGVAVITINRPEARNAVDRSVAEGLAAAVDELEARSDVVIGILTGAGGTFCAGMDLKAFTRGERPSIPGRGFGGLTESPPSKPLLAAVEGWALAGGCELALSCDLIVASREAKFGLPEVKRGLVAAAGGLLRLPRTLPYQLAMEVALTGDPLTAEVAHAHGLVNRLTEPGEALAGARELAARVAVNGPLAVRATKQIVSGAVRWTDAEAFAEQAAISAPVFTSADAQEGALAFAEKRKPVWRGE</sequence>
<evidence type="ECO:0000313" key="6">
    <source>
        <dbReference type="EMBL" id="SFC76408.1"/>
    </source>
</evidence>
<dbReference type="EMBL" id="FNVB01000002">
    <property type="protein sequence ID" value="SEF71055.1"/>
    <property type="molecule type" value="Genomic_DNA"/>
</dbReference>
<evidence type="ECO:0000256" key="3">
    <source>
        <dbReference type="ARBA" id="ARBA00023239"/>
    </source>
</evidence>
<proteinExistence type="inferred from homology"/>
<evidence type="ECO:0000313" key="8">
    <source>
        <dbReference type="Proteomes" id="UP000236729"/>
    </source>
</evidence>
<protein>
    <submittedName>
        <fullName evidence="5">Enoyl-CoA hydratase</fullName>
    </submittedName>
</protein>
<dbReference type="SMR" id="A0A1H5U7H1"/>
<dbReference type="GO" id="GO:0006635">
    <property type="term" value="P:fatty acid beta-oxidation"/>
    <property type="evidence" value="ECO:0007669"/>
    <property type="project" value="TreeGrafter"/>
</dbReference>
<dbReference type="Proteomes" id="UP000236729">
    <property type="component" value="Unassembled WGS sequence"/>
</dbReference>
<dbReference type="InterPro" id="IPR018376">
    <property type="entry name" value="Enoyl-CoA_hyd/isom_CS"/>
</dbReference>
<dbReference type="CDD" id="cd06558">
    <property type="entry name" value="crotonase-like"/>
    <property type="match status" value="1"/>
</dbReference>
<evidence type="ECO:0000256" key="4">
    <source>
        <dbReference type="RuleBase" id="RU003707"/>
    </source>
</evidence>
<keyword evidence="3" id="KW-0456">Lyase</keyword>
<dbReference type="Proteomes" id="UP000199690">
    <property type="component" value="Unassembled WGS sequence"/>
</dbReference>
<accession>A0A1I1LZN3</accession>
<dbReference type="Pfam" id="PF00378">
    <property type="entry name" value="ECH_1"/>
    <property type="match status" value="1"/>
</dbReference>
<dbReference type="Gene3D" id="1.10.12.10">
    <property type="entry name" value="Lyase 2-enoyl-coa Hydratase, Chain A, domain 2"/>
    <property type="match status" value="1"/>
</dbReference>
<reference evidence="7 8" key="1">
    <citation type="submission" date="2016-10" db="EMBL/GenBank/DDBJ databases">
        <authorList>
            <person name="Varghese N."/>
            <person name="Submissions S."/>
        </authorList>
    </citation>
    <scope>NUCLEOTIDE SEQUENCE [LARGE SCALE GENOMIC DNA]</scope>
    <source>
        <strain evidence="8">ATCC 20501</strain>
        <strain evidence="6 7">CGMCC 4.3529</strain>
    </source>
</reference>